<sequence length="217" mass="24183">MYRTSSGNHKFSFSRFINAAVPNLAAAPHQNELSDLEQDQVFEYQILVENPHKLDPLASFIAGITRSKTVSGKIHSALIKNGVFSEDSQAINTRAITPNFPHQLSMISSFAQKKLVNLLFFWEEEQQRWRVLQEEEAEIRTVIGAEREIGSATGTLETRLKELEGLIRLKPSLRSSHMRDATPLPRYTPRRRPSQAQVEAAAAEAAAAAQAGVHPPT</sequence>
<dbReference type="AlphaFoldDB" id="A0A8E2ED15"/>
<proteinExistence type="predicted"/>
<evidence type="ECO:0000313" key="2">
    <source>
        <dbReference type="EMBL" id="OCK81717.1"/>
    </source>
</evidence>
<dbReference type="Proteomes" id="UP000250266">
    <property type="component" value="Unassembled WGS sequence"/>
</dbReference>
<dbReference type="OrthoDB" id="5244524at2759"/>
<dbReference type="EMBL" id="KV744911">
    <property type="protein sequence ID" value="OCK81717.1"/>
    <property type="molecule type" value="Genomic_DNA"/>
</dbReference>
<evidence type="ECO:0000256" key="1">
    <source>
        <dbReference type="SAM" id="MobiDB-lite"/>
    </source>
</evidence>
<protein>
    <submittedName>
        <fullName evidence="2">Uncharacterized protein</fullName>
    </submittedName>
</protein>
<keyword evidence="3" id="KW-1185">Reference proteome</keyword>
<accession>A0A8E2ED15</accession>
<reference evidence="2 3" key="1">
    <citation type="journal article" date="2016" name="Nat. Commun.">
        <title>Ectomycorrhizal ecology is imprinted in the genome of the dominant symbiotic fungus Cenococcum geophilum.</title>
        <authorList>
            <consortium name="DOE Joint Genome Institute"/>
            <person name="Peter M."/>
            <person name="Kohler A."/>
            <person name="Ohm R.A."/>
            <person name="Kuo A."/>
            <person name="Krutzmann J."/>
            <person name="Morin E."/>
            <person name="Arend M."/>
            <person name="Barry K.W."/>
            <person name="Binder M."/>
            <person name="Choi C."/>
            <person name="Clum A."/>
            <person name="Copeland A."/>
            <person name="Grisel N."/>
            <person name="Haridas S."/>
            <person name="Kipfer T."/>
            <person name="LaButti K."/>
            <person name="Lindquist E."/>
            <person name="Lipzen A."/>
            <person name="Maire R."/>
            <person name="Meier B."/>
            <person name="Mihaltcheva S."/>
            <person name="Molinier V."/>
            <person name="Murat C."/>
            <person name="Poggeler S."/>
            <person name="Quandt C.A."/>
            <person name="Sperisen C."/>
            <person name="Tritt A."/>
            <person name="Tisserant E."/>
            <person name="Crous P.W."/>
            <person name="Henrissat B."/>
            <person name="Nehls U."/>
            <person name="Egli S."/>
            <person name="Spatafora J.W."/>
            <person name="Grigoriev I.V."/>
            <person name="Martin F.M."/>
        </authorList>
    </citation>
    <scope>NUCLEOTIDE SEQUENCE [LARGE SCALE GENOMIC DNA]</scope>
    <source>
        <strain evidence="2 3">CBS 459.81</strain>
    </source>
</reference>
<evidence type="ECO:0000313" key="3">
    <source>
        <dbReference type="Proteomes" id="UP000250266"/>
    </source>
</evidence>
<feature type="compositionally biased region" description="Low complexity" evidence="1">
    <location>
        <begin position="195"/>
        <end position="211"/>
    </location>
</feature>
<organism evidence="2 3">
    <name type="scientific">Lepidopterella palustris CBS 459.81</name>
    <dbReference type="NCBI Taxonomy" id="1314670"/>
    <lineage>
        <taxon>Eukaryota</taxon>
        <taxon>Fungi</taxon>
        <taxon>Dikarya</taxon>
        <taxon>Ascomycota</taxon>
        <taxon>Pezizomycotina</taxon>
        <taxon>Dothideomycetes</taxon>
        <taxon>Pleosporomycetidae</taxon>
        <taxon>Mytilinidiales</taxon>
        <taxon>Argynnaceae</taxon>
        <taxon>Lepidopterella</taxon>
    </lineage>
</organism>
<name>A0A8E2ED15_9PEZI</name>
<feature type="region of interest" description="Disordered" evidence="1">
    <location>
        <begin position="174"/>
        <end position="217"/>
    </location>
</feature>
<gene>
    <name evidence="2" type="ORF">K432DRAFT_9755</name>
</gene>